<accession>A0A4P6ZYE2</accession>
<dbReference type="InterPro" id="IPR024704">
    <property type="entry name" value="SMC"/>
</dbReference>
<sequence>MFLKRLEVIGFKSFADRIGIDFVQGVTAVVGPNGSGKSNVTDAIRWVLGEQSAKSLRGAKMEDVIFAGSESRKPLNFAEVTLILDNSDQRLPLDYNEISVTRRVFRSGDSEYLLNKQSCRLKDITDLFMDSGLGKEAFSIISQGRVDEVLNSRPEDRRSIFEEAAGVLKYKLRKKKAEHKLFETDDNLHRVLDILHELDDRMEPLHIQASSATDYLRMSEELKEVDIGLIAFDLNRVEKRLHVVKQEIDIFEQQQKELENVIGKMELNLQSVRGQLTEHDCLIDDAQESLVEASSEVERWDGRKQLMAEKRQNMDQQIEKLRLTISELEEEKVQLTIQLEQKKLGKTKTRNDFRNVQNEVKQLEYLLKQSSAEIEIEIEDYKSTYIDLLNEEATVKNDLKHVEQLLLQQDEFKDKVTNELEQITFDLTKVKKQKIQLKQQIVQIRSQIDEKLFNYKELQLTFSKEKDIVESKQSMLYQAYQLQQQLKARKESLEALEADFSGFFQGVKEVLVARGSGKLTGITGAVAELIQVKPTYAKALETALGGSMQHIVTETDQDARKAIAFLKNKQSGRATFLPKTVMKSRKIQSDSLRSIASHPSFIQTADELVTFDNSSKLIVDNLLGNVIVAKDLQGASEIAKSVQYRFRVVTLDGDIVNAGGSLTGGFTKQQSSVFSRKAELDELSLKLKGMDQSIQTAENQVTTLKKAIDNQSERLESMRTEGEERRVQELQYSSNLRELETTFKRLNERAIISNSETKDVSSRHQQAESKKIQSQKRLLELKEELNKINDSINLLTNLKSKNLSERDQLTEQMAELRLRQAVLTEQTKVAEQTVAELQEKMQKLSQKLDHANKEMLWYESGDTQLGPTPEEIENQLNLWVKKKEIFVHRIANGKEKRAQIHIQLQQVELQLKKNQHLHKQQLDALRASEMKLNRSDIEKTTLLMQLDENYHLAIEEIELPNMDTFEEDLSRKKVKLLKQSIEEIGPVNVASIEELERVSQRHSFLTEQRQDLIDAKETLYGAIKEMDEQMTARFSDTFHAIRAQFNHVFRELFGGGQADLVLTNPSEMLETGIEIIAQPPGKKRQNLSLLSGGERALTAIALLFAILNIRPVPFCILDEVEASLDEANVVRYSQYLKKFSHDTQFIVITHRKGTMEGADVLYGITMQESGISKLVSVKMQEDEPTLVTQGSERA</sequence>
<dbReference type="GO" id="GO:0016887">
    <property type="term" value="F:ATP hydrolysis activity"/>
    <property type="evidence" value="ECO:0007669"/>
    <property type="project" value="InterPro"/>
</dbReference>
<evidence type="ECO:0000256" key="4">
    <source>
        <dbReference type="ARBA" id="ARBA00022840"/>
    </source>
</evidence>
<dbReference type="InterPro" id="IPR027417">
    <property type="entry name" value="P-loop_NTPase"/>
</dbReference>
<gene>
    <name evidence="7 9" type="primary">smc</name>
    <name evidence="9" type="ORF">E2636_10215</name>
</gene>
<comment type="domain">
    <text evidence="7">Contains large globular domains required for ATP hydrolysis at each terminus and a third globular domain forming a flexible hinge near the middle of the molecule. These domains are separated by coiled-coil structures.</text>
</comment>
<dbReference type="FunFam" id="3.40.50.300:FF:000984">
    <property type="entry name" value="Chromosome partition protein Smc"/>
    <property type="match status" value="1"/>
</dbReference>
<dbReference type="CDD" id="cd03278">
    <property type="entry name" value="ABC_SMC_barmotin"/>
    <property type="match status" value="2"/>
</dbReference>
<dbReference type="GO" id="GO:0030261">
    <property type="term" value="P:chromosome condensation"/>
    <property type="evidence" value="ECO:0007669"/>
    <property type="project" value="InterPro"/>
</dbReference>
<dbReference type="GO" id="GO:0007059">
    <property type="term" value="P:chromosome segregation"/>
    <property type="evidence" value="ECO:0007669"/>
    <property type="project" value="UniProtKB-UniRule"/>
</dbReference>
<feature type="domain" description="SMC hinge" evidence="8">
    <location>
        <begin position="520"/>
        <end position="639"/>
    </location>
</feature>
<dbReference type="HAMAP" id="MF_01894">
    <property type="entry name" value="Smc_prok"/>
    <property type="match status" value="1"/>
</dbReference>
<evidence type="ECO:0000256" key="6">
    <source>
        <dbReference type="ARBA" id="ARBA00023125"/>
    </source>
</evidence>
<reference evidence="9 10" key="1">
    <citation type="submission" date="2019-03" db="EMBL/GenBank/DDBJ databases">
        <title>Complete genome sequence of Paenisporosarcina antarctica CGMCC 1.6503T.</title>
        <authorList>
            <person name="Rong J.-C."/>
            <person name="Chi N.-Y."/>
            <person name="Zhang Q.-F."/>
        </authorList>
    </citation>
    <scope>NUCLEOTIDE SEQUENCE [LARGE SCALE GENOMIC DNA]</scope>
    <source>
        <strain evidence="9 10">CGMCC 1.6503</strain>
    </source>
</reference>
<evidence type="ECO:0000313" key="10">
    <source>
        <dbReference type="Proteomes" id="UP000294292"/>
    </source>
</evidence>
<dbReference type="SUPFAM" id="SSF75553">
    <property type="entry name" value="Smc hinge domain"/>
    <property type="match status" value="1"/>
</dbReference>
<keyword evidence="10" id="KW-1185">Reference proteome</keyword>
<dbReference type="Gene3D" id="1.20.1060.20">
    <property type="match status" value="1"/>
</dbReference>
<dbReference type="GO" id="GO:0003677">
    <property type="term" value="F:DNA binding"/>
    <property type="evidence" value="ECO:0007669"/>
    <property type="project" value="UniProtKB-UniRule"/>
</dbReference>
<proteinExistence type="inferred from homology"/>
<dbReference type="PANTHER" id="PTHR43977">
    <property type="entry name" value="STRUCTURAL MAINTENANCE OF CHROMOSOMES PROTEIN 3"/>
    <property type="match status" value="1"/>
</dbReference>
<evidence type="ECO:0000313" key="9">
    <source>
        <dbReference type="EMBL" id="QBP41487.1"/>
    </source>
</evidence>
<dbReference type="FunFam" id="3.40.50.300:FF:000901">
    <property type="entry name" value="Chromosome partition protein Smc"/>
    <property type="match status" value="1"/>
</dbReference>
<dbReference type="OrthoDB" id="9808768at2"/>
<keyword evidence="3 7" id="KW-0547">Nucleotide-binding</keyword>
<keyword evidence="4 7" id="KW-0067">ATP-binding</keyword>
<comment type="subcellular location">
    <subcellularLocation>
        <location evidence="1 7">Cytoplasm</location>
    </subcellularLocation>
</comment>
<comment type="function">
    <text evidence="7">Required for chromosome condensation and partitioning.</text>
</comment>
<comment type="subunit">
    <text evidence="7">Homodimer.</text>
</comment>
<dbReference type="GO" id="GO:0005737">
    <property type="term" value="C:cytoplasm"/>
    <property type="evidence" value="ECO:0007669"/>
    <property type="project" value="UniProtKB-SubCell"/>
</dbReference>
<dbReference type="RefSeq" id="WP_134210103.1">
    <property type="nucleotide sequence ID" value="NZ_CP038015.1"/>
</dbReference>
<feature type="binding site" evidence="7">
    <location>
        <begin position="32"/>
        <end position="39"/>
    </location>
    <ligand>
        <name>ATP</name>
        <dbReference type="ChEBI" id="CHEBI:30616"/>
    </ligand>
</feature>
<evidence type="ECO:0000256" key="1">
    <source>
        <dbReference type="ARBA" id="ARBA00004496"/>
    </source>
</evidence>
<comment type="similarity">
    <text evidence="7">Belongs to the SMC family.</text>
</comment>
<dbReference type="Pfam" id="PF02463">
    <property type="entry name" value="SMC_N"/>
    <property type="match status" value="1"/>
</dbReference>
<evidence type="ECO:0000256" key="7">
    <source>
        <dbReference type="HAMAP-Rule" id="MF_01894"/>
    </source>
</evidence>
<organism evidence="9 10">
    <name type="scientific">Paenisporosarcina antarctica</name>
    <dbReference type="NCBI Taxonomy" id="417367"/>
    <lineage>
        <taxon>Bacteria</taxon>
        <taxon>Bacillati</taxon>
        <taxon>Bacillota</taxon>
        <taxon>Bacilli</taxon>
        <taxon>Bacillales</taxon>
        <taxon>Caryophanaceae</taxon>
        <taxon>Paenisporosarcina</taxon>
    </lineage>
</organism>
<dbReference type="GO" id="GO:0005524">
    <property type="term" value="F:ATP binding"/>
    <property type="evidence" value="ECO:0007669"/>
    <property type="project" value="UniProtKB-UniRule"/>
</dbReference>
<dbReference type="SMART" id="SM00968">
    <property type="entry name" value="SMC_hinge"/>
    <property type="match status" value="1"/>
</dbReference>
<dbReference type="KEGG" id="panc:E2636_10215"/>
<dbReference type="Pfam" id="PF06470">
    <property type="entry name" value="SMC_hinge"/>
    <property type="match status" value="1"/>
</dbReference>
<dbReference type="NCBIfam" id="TIGR02168">
    <property type="entry name" value="SMC_prok_B"/>
    <property type="match status" value="1"/>
</dbReference>
<feature type="coiled-coil region" evidence="7">
    <location>
        <begin position="680"/>
        <end position="721"/>
    </location>
</feature>
<evidence type="ECO:0000256" key="2">
    <source>
        <dbReference type="ARBA" id="ARBA00022490"/>
    </source>
</evidence>
<dbReference type="GO" id="GO:0005694">
    <property type="term" value="C:chromosome"/>
    <property type="evidence" value="ECO:0007669"/>
    <property type="project" value="InterPro"/>
</dbReference>
<dbReference type="Gene3D" id="3.30.70.1620">
    <property type="match status" value="1"/>
</dbReference>
<protein>
    <recommendedName>
        <fullName evidence="7">Chromosome partition protein Smc</fullName>
    </recommendedName>
</protein>
<feature type="coiled-coil region" evidence="7">
    <location>
        <begin position="764"/>
        <end position="854"/>
    </location>
</feature>
<dbReference type="EMBL" id="CP038015">
    <property type="protein sequence ID" value="QBP41487.1"/>
    <property type="molecule type" value="Genomic_DNA"/>
</dbReference>
<dbReference type="Proteomes" id="UP000294292">
    <property type="component" value="Chromosome"/>
</dbReference>
<dbReference type="GO" id="GO:0006260">
    <property type="term" value="P:DNA replication"/>
    <property type="evidence" value="ECO:0007669"/>
    <property type="project" value="UniProtKB-UniRule"/>
</dbReference>
<dbReference type="SUPFAM" id="SSF52540">
    <property type="entry name" value="P-loop containing nucleoside triphosphate hydrolases"/>
    <property type="match status" value="1"/>
</dbReference>
<dbReference type="InterPro" id="IPR003395">
    <property type="entry name" value="RecF/RecN/SMC_N"/>
</dbReference>
<dbReference type="SUPFAM" id="SSF57997">
    <property type="entry name" value="Tropomyosin"/>
    <property type="match status" value="1"/>
</dbReference>
<evidence type="ECO:0000259" key="8">
    <source>
        <dbReference type="SMART" id="SM00968"/>
    </source>
</evidence>
<dbReference type="InterPro" id="IPR011890">
    <property type="entry name" value="SMC_prok"/>
</dbReference>
<dbReference type="InterPro" id="IPR036277">
    <property type="entry name" value="SMC_hinge_sf"/>
</dbReference>
<dbReference type="PIRSF" id="PIRSF005719">
    <property type="entry name" value="SMC"/>
    <property type="match status" value="1"/>
</dbReference>
<feature type="coiled-coil region" evidence="7">
    <location>
        <begin position="234"/>
        <end position="391"/>
    </location>
</feature>
<keyword evidence="2 7" id="KW-0963">Cytoplasm</keyword>
<dbReference type="AlphaFoldDB" id="A0A4P6ZYE2"/>
<keyword evidence="5 7" id="KW-0175">Coiled coil</keyword>
<evidence type="ECO:0000256" key="3">
    <source>
        <dbReference type="ARBA" id="ARBA00022741"/>
    </source>
</evidence>
<dbReference type="GO" id="GO:0007062">
    <property type="term" value="P:sister chromatid cohesion"/>
    <property type="evidence" value="ECO:0007669"/>
    <property type="project" value="InterPro"/>
</dbReference>
<keyword evidence="6 7" id="KW-0238">DNA-binding</keyword>
<name>A0A4P6ZYE2_9BACL</name>
<dbReference type="InterPro" id="IPR010935">
    <property type="entry name" value="SMC_hinge"/>
</dbReference>
<evidence type="ECO:0000256" key="5">
    <source>
        <dbReference type="ARBA" id="ARBA00023054"/>
    </source>
</evidence>
<dbReference type="Gene3D" id="3.40.50.300">
    <property type="entry name" value="P-loop containing nucleotide triphosphate hydrolases"/>
    <property type="match status" value="2"/>
</dbReference>